<dbReference type="SUPFAM" id="SSF48452">
    <property type="entry name" value="TPR-like"/>
    <property type="match status" value="1"/>
</dbReference>
<keyword evidence="1" id="KW-0472">Membrane</keyword>
<feature type="transmembrane region" description="Helical" evidence="1">
    <location>
        <begin position="21"/>
        <end position="42"/>
    </location>
</feature>
<dbReference type="AlphaFoldDB" id="A0A1G2LB97"/>
<accession>A0A1G2LB97</accession>
<feature type="transmembrane region" description="Helical" evidence="1">
    <location>
        <begin position="54"/>
        <end position="72"/>
    </location>
</feature>
<evidence type="ECO:0000313" key="2">
    <source>
        <dbReference type="EMBL" id="OHA08111.1"/>
    </source>
</evidence>
<dbReference type="Proteomes" id="UP000176510">
    <property type="component" value="Unassembled WGS sequence"/>
</dbReference>
<gene>
    <name evidence="2" type="ORF">A3B34_01640</name>
</gene>
<reference evidence="2 3" key="1">
    <citation type="journal article" date="2016" name="Nat. Commun.">
        <title>Thousands of microbial genomes shed light on interconnected biogeochemical processes in an aquifer system.</title>
        <authorList>
            <person name="Anantharaman K."/>
            <person name="Brown C.T."/>
            <person name="Hug L.A."/>
            <person name="Sharon I."/>
            <person name="Castelle C.J."/>
            <person name="Probst A.J."/>
            <person name="Thomas B.C."/>
            <person name="Singh A."/>
            <person name="Wilkins M.J."/>
            <person name="Karaoz U."/>
            <person name="Brodie E.L."/>
            <person name="Williams K.H."/>
            <person name="Hubbard S.S."/>
            <person name="Banfield J.F."/>
        </authorList>
    </citation>
    <scope>NUCLEOTIDE SEQUENCE [LARGE SCALE GENOMIC DNA]</scope>
</reference>
<protein>
    <submittedName>
        <fullName evidence="2">Uncharacterized protein</fullName>
    </submittedName>
</protein>
<organism evidence="2 3">
    <name type="scientific">Candidatus Sungbacteria bacterium RIFCSPLOWO2_01_FULL_54_21</name>
    <dbReference type="NCBI Taxonomy" id="1802279"/>
    <lineage>
        <taxon>Bacteria</taxon>
        <taxon>Candidatus Sungiibacteriota</taxon>
    </lineage>
</organism>
<proteinExistence type="predicted"/>
<keyword evidence="1" id="KW-0812">Transmembrane</keyword>
<name>A0A1G2LB97_9BACT</name>
<evidence type="ECO:0000256" key="1">
    <source>
        <dbReference type="SAM" id="Phobius"/>
    </source>
</evidence>
<sequence length="449" mass="51856">MNGEWIEKKIFDIATNQFHKWYGLVSAFLLLVIISLLIYKLLPAGGVSFTKYGFGMAVVGAFIFVGWAFHVWKFPKRSKTRLGVAIAIQVEDSEVYKFLQKDFLVPFKNKIQELNLPFDVLIIKRHQAEKIETVDDARMVLKKTRAHFCIWGSIKKRKNAPTGEKYFFSLHGIVIHKPIQEVQKVLLRKEFDQLLPSTFAFEEHLQFEIFEFRTNQAVAALDYITGRAALLSGDFNTAIQLHESLFNAIQGGQSFPVSKDTLKNLLSLEYDQKASFEFFNPSTENSYINSVRKSLEYNQDNYGALLKRAIVEFDNGNGNPQTALNTIKEAKHRAPVGAYHWLYSKAFLNFWIEQYEDAIKDCEKLKEKSYGGEEMTVQEVIKFNDDLLTKFDKPQLYYWLGFVCIVKKKNLSLADKYFQIFLEKATDSTKDLKTRAESYLSSIKKEIGY</sequence>
<evidence type="ECO:0000313" key="3">
    <source>
        <dbReference type="Proteomes" id="UP000176510"/>
    </source>
</evidence>
<comment type="caution">
    <text evidence="2">The sequence shown here is derived from an EMBL/GenBank/DDBJ whole genome shotgun (WGS) entry which is preliminary data.</text>
</comment>
<dbReference type="EMBL" id="MHQR01000004">
    <property type="protein sequence ID" value="OHA08111.1"/>
    <property type="molecule type" value="Genomic_DNA"/>
</dbReference>
<dbReference type="Gene3D" id="1.25.40.10">
    <property type="entry name" value="Tetratricopeptide repeat domain"/>
    <property type="match status" value="1"/>
</dbReference>
<dbReference type="InterPro" id="IPR011990">
    <property type="entry name" value="TPR-like_helical_dom_sf"/>
</dbReference>
<keyword evidence="1" id="KW-1133">Transmembrane helix</keyword>